<dbReference type="Proteomes" id="UP000029443">
    <property type="component" value="Unassembled WGS sequence"/>
</dbReference>
<evidence type="ECO:0000313" key="7">
    <source>
        <dbReference type="EMBL" id="KGD61900.1"/>
    </source>
</evidence>
<dbReference type="InterPro" id="IPR050492">
    <property type="entry name" value="Bact_metal-bind_prot9"/>
</dbReference>
<dbReference type="EMBL" id="ARXU01000003">
    <property type="protein sequence ID" value="KGD61900.1"/>
    <property type="molecule type" value="Genomic_DNA"/>
</dbReference>
<keyword evidence="3" id="KW-0813">Transport</keyword>
<dbReference type="Gene3D" id="3.40.50.1980">
    <property type="entry name" value="Nitrogenase molybdenum iron protein domain"/>
    <property type="match status" value="2"/>
</dbReference>
<accession>A0ABR4WED8</accession>
<keyword evidence="4 6" id="KW-0732">Signal</keyword>
<gene>
    <name evidence="7" type="ORF">T9A_01109</name>
</gene>
<sequence length="287" mass="32054">MRSLWLVMLMMLSAQAMSQTLVASVEPLAKVLRGLYGDQVQVVTLLQANQNPHQLALSPRQAMLVQQADLLVWLGETVEAPLAPLVARRQGPTLALLELEGVHRREGDHDHDHEHHDSDHGDATLDPHLWLSLDNMMLLAGALAQRYPQGLNQGEPDRWQQAATTRQGHHHQALAGLSDIPWLSYHHPWGYLTETLGLAEPLVVSRQLDAGPGSRRFVELASQIRDQQVRCAIREPEARAALITRLCPDCQIHPLDPLGRDYPELDYLTWRDRLVEGFKACLQAGAG</sequence>
<dbReference type="Pfam" id="PF01297">
    <property type="entry name" value="ZnuA"/>
    <property type="match status" value="1"/>
</dbReference>
<name>A0ABR4WED8_9GAMM</name>
<keyword evidence="8" id="KW-1185">Reference proteome</keyword>
<evidence type="ECO:0000256" key="2">
    <source>
        <dbReference type="ARBA" id="ARBA00015915"/>
    </source>
</evidence>
<comment type="similarity">
    <text evidence="1">Belongs to the bacterial solute-binding protein 9 family.</text>
</comment>
<proteinExistence type="inferred from homology"/>
<dbReference type="PANTHER" id="PTHR42953:SF3">
    <property type="entry name" value="HIGH-AFFINITY ZINC UPTAKE SYSTEM PROTEIN ZNUA"/>
    <property type="match status" value="1"/>
</dbReference>
<comment type="caution">
    <text evidence="7">The sequence shown here is derived from an EMBL/GenBank/DDBJ whole genome shotgun (WGS) entry which is preliminary data.</text>
</comment>
<feature type="signal peptide" evidence="6">
    <location>
        <begin position="1"/>
        <end position="18"/>
    </location>
</feature>
<reference evidence="7 8" key="1">
    <citation type="submission" date="2012-09" db="EMBL/GenBank/DDBJ databases">
        <title>Genome Sequence of alkane-degrading Bacterium Alcanivorax jadensis T9.</title>
        <authorList>
            <person name="Lai Q."/>
            <person name="Shao Z."/>
        </authorList>
    </citation>
    <scope>NUCLEOTIDE SEQUENCE [LARGE SCALE GENOMIC DNA]</scope>
    <source>
        <strain evidence="7 8">T9</strain>
    </source>
</reference>
<evidence type="ECO:0000313" key="8">
    <source>
        <dbReference type="Proteomes" id="UP000029443"/>
    </source>
</evidence>
<evidence type="ECO:0000256" key="3">
    <source>
        <dbReference type="ARBA" id="ARBA00022448"/>
    </source>
</evidence>
<keyword evidence="5" id="KW-0862">Zinc</keyword>
<dbReference type="SUPFAM" id="SSF53807">
    <property type="entry name" value="Helical backbone' metal receptor"/>
    <property type="match status" value="1"/>
</dbReference>
<keyword evidence="5" id="KW-0406">Ion transport</keyword>
<evidence type="ECO:0000256" key="1">
    <source>
        <dbReference type="ARBA" id="ARBA00011028"/>
    </source>
</evidence>
<keyword evidence="5" id="KW-0864">Zinc transport</keyword>
<dbReference type="InterPro" id="IPR006127">
    <property type="entry name" value="ZnuA-like"/>
</dbReference>
<dbReference type="RefSeq" id="WP_035245879.1">
    <property type="nucleotide sequence ID" value="NZ_ARXU01000003.1"/>
</dbReference>
<dbReference type="PANTHER" id="PTHR42953">
    <property type="entry name" value="HIGH-AFFINITY ZINC UPTAKE SYSTEM PROTEIN ZNUA-RELATED"/>
    <property type="match status" value="1"/>
</dbReference>
<evidence type="ECO:0000256" key="4">
    <source>
        <dbReference type="ARBA" id="ARBA00022729"/>
    </source>
</evidence>
<evidence type="ECO:0000256" key="6">
    <source>
        <dbReference type="SAM" id="SignalP"/>
    </source>
</evidence>
<organism evidence="7 8">
    <name type="scientific">Alcanivorax jadensis T9</name>
    <dbReference type="NCBI Taxonomy" id="1177181"/>
    <lineage>
        <taxon>Bacteria</taxon>
        <taxon>Pseudomonadati</taxon>
        <taxon>Pseudomonadota</taxon>
        <taxon>Gammaproteobacteria</taxon>
        <taxon>Oceanospirillales</taxon>
        <taxon>Alcanivoracaceae</taxon>
        <taxon>Alcanivorax</taxon>
    </lineage>
</organism>
<protein>
    <recommendedName>
        <fullName evidence="2">High-affinity zinc uptake system protein ZnuA</fullName>
    </recommendedName>
</protein>
<evidence type="ECO:0000256" key="5">
    <source>
        <dbReference type="ARBA" id="ARBA00022906"/>
    </source>
</evidence>
<feature type="chain" id="PRO_5046933378" description="High-affinity zinc uptake system protein ZnuA" evidence="6">
    <location>
        <begin position="19"/>
        <end position="287"/>
    </location>
</feature>